<accession>A0A2K9NA57</accession>
<dbReference type="EMBL" id="CP025611">
    <property type="protein sequence ID" value="AUN29967.1"/>
    <property type="molecule type" value="Genomic_DNA"/>
</dbReference>
<organism evidence="1 2">
    <name type="scientific">Niveispirillum cyanobacteriorum</name>
    <dbReference type="NCBI Taxonomy" id="1612173"/>
    <lineage>
        <taxon>Bacteria</taxon>
        <taxon>Pseudomonadati</taxon>
        <taxon>Pseudomonadota</taxon>
        <taxon>Alphaproteobacteria</taxon>
        <taxon>Rhodospirillales</taxon>
        <taxon>Azospirillaceae</taxon>
        <taxon>Niveispirillum</taxon>
    </lineage>
</organism>
<dbReference type="Proteomes" id="UP000234752">
    <property type="component" value="Chromosome eg_1"/>
</dbReference>
<dbReference type="AlphaFoldDB" id="A0A2K9NA57"/>
<dbReference type="OrthoDB" id="7361590at2"/>
<proteinExistence type="predicted"/>
<sequence length="82" mass="8689">MIHDPAEWLADWLQTDMGGDADGIAAFVVGLNGGKRPERRVGNLYAASVGDEGLLLENIMQDDWPPVLVPREMALAGLSAGG</sequence>
<reference evidence="1 2" key="1">
    <citation type="submission" date="2017-12" db="EMBL/GenBank/DDBJ databases">
        <title>Genomes of bacteria within cyanobacterial aggregates.</title>
        <authorList>
            <person name="Cai H."/>
        </authorList>
    </citation>
    <scope>NUCLEOTIDE SEQUENCE [LARGE SCALE GENOMIC DNA]</scope>
    <source>
        <strain evidence="1 2">TH16</strain>
    </source>
</reference>
<evidence type="ECO:0000313" key="1">
    <source>
        <dbReference type="EMBL" id="AUN29967.1"/>
    </source>
</evidence>
<dbReference type="KEGG" id="ncb:C0V82_06795"/>
<protein>
    <submittedName>
        <fullName evidence="1">Uncharacterized protein</fullName>
    </submittedName>
</protein>
<evidence type="ECO:0000313" key="2">
    <source>
        <dbReference type="Proteomes" id="UP000234752"/>
    </source>
</evidence>
<name>A0A2K9NA57_9PROT</name>
<keyword evidence="2" id="KW-1185">Reference proteome</keyword>
<dbReference type="RefSeq" id="WP_102111676.1">
    <property type="nucleotide sequence ID" value="NZ_BMGN01000003.1"/>
</dbReference>
<gene>
    <name evidence="1" type="ORF">C0V82_06795</name>
</gene>